<sequence>MLKRIHALVAAVAMGGAMFIAPPAAATTAPPAPEHLAVSPTPVIVSTDTGTAATFTFETAADTSGSARLIDPRGHHVSLTVSGTGTYTATRTFTPADRPGWWKLVATATKDGESTRAIQPFQVKVQVQRATSLDFDASPDRVGRGDRVDLRGTLKVKERTWQGYGGQRLNIMFKPLGGSYSRVATATTDSSGRFRVAERAWQSGWWRAEFAGTSDSQAAVSDSDRVDVRASARDSRITGFDASPDPVADGGTLHLRGTLQIGDRWDWDGHRGQQVKIMFKPDGGHSWRYVTSDRTDSRGRFQADVTATASGWWRAEYAGSHGVRGSVSTAEHVRVRTPEPPVVVIPRSAATRIVKFNAGPEPVKRGRTMYFRGTLQIWDRGWDGYGHQKVTVQFKKAGTSHWKTVKSTRTNGSGKFYTTTKATSSGTWRAVFAGNADAKRSYSHRDYVWVRR</sequence>
<accession>A0ABV6U4Q5</accession>
<organism evidence="2 3">
    <name type="scientific">Sphaerimonospora cavernae</name>
    <dbReference type="NCBI Taxonomy" id="1740611"/>
    <lineage>
        <taxon>Bacteria</taxon>
        <taxon>Bacillati</taxon>
        <taxon>Actinomycetota</taxon>
        <taxon>Actinomycetes</taxon>
        <taxon>Streptosporangiales</taxon>
        <taxon>Streptosporangiaceae</taxon>
        <taxon>Sphaerimonospora</taxon>
    </lineage>
</organism>
<protein>
    <recommendedName>
        <fullName evidence="4">Htaa domain protein</fullName>
    </recommendedName>
</protein>
<name>A0ABV6U4Q5_9ACTN</name>
<dbReference type="EMBL" id="JBHMQT010000032">
    <property type="protein sequence ID" value="MFC0863403.1"/>
    <property type="molecule type" value="Genomic_DNA"/>
</dbReference>
<evidence type="ECO:0008006" key="4">
    <source>
        <dbReference type="Google" id="ProtNLM"/>
    </source>
</evidence>
<evidence type="ECO:0000313" key="3">
    <source>
        <dbReference type="Proteomes" id="UP001589870"/>
    </source>
</evidence>
<feature type="signal peptide" evidence="1">
    <location>
        <begin position="1"/>
        <end position="26"/>
    </location>
</feature>
<proteinExistence type="predicted"/>
<gene>
    <name evidence="2" type="ORF">ACFHYQ_13975</name>
</gene>
<keyword evidence="3" id="KW-1185">Reference proteome</keyword>
<comment type="caution">
    <text evidence="2">The sequence shown here is derived from an EMBL/GenBank/DDBJ whole genome shotgun (WGS) entry which is preliminary data.</text>
</comment>
<reference evidence="2 3" key="1">
    <citation type="submission" date="2024-09" db="EMBL/GenBank/DDBJ databases">
        <authorList>
            <person name="Sun Q."/>
            <person name="Mori K."/>
        </authorList>
    </citation>
    <scope>NUCLEOTIDE SEQUENCE [LARGE SCALE GENOMIC DNA]</scope>
    <source>
        <strain evidence="2 3">TBRC 1851</strain>
    </source>
</reference>
<keyword evidence="1" id="KW-0732">Signal</keyword>
<dbReference type="RefSeq" id="WP_394301554.1">
    <property type="nucleotide sequence ID" value="NZ_JBHMQT010000032.1"/>
</dbReference>
<evidence type="ECO:0000313" key="2">
    <source>
        <dbReference type="EMBL" id="MFC0863403.1"/>
    </source>
</evidence>
<feature type="chain" id="PRO_5046005307" description="Htaa domain protein" evidence="1">
    <location>
        <begin position="27"/>
        <end position="452"/>
    </location>
</feature>
<evidence type="ECO:0000256" key="1">
    <source>
        <dbReference type="SAM" id="SignalP"/>
    </source>
</evidence>
<dbReference type="Proteomes" id="UP001589870">
    <property type="component" value="Unassembled WGS sequence"/>
</dbReference>